<accession>A0ABU9PYR3</accession>
<reference evidence="2 3" key="1">
    <citation type="submission" date="2024-02" db="EMBL/GenBank/DDBJ databases">
        <title>Draft genome sequence of Collimonas sp. strain H4R21, an effective mineral-weathering bacterial strain isolated from the beech rhizosphere.</title>
        <authorList>
            <person name="Morin E."/>
            <person name="Uroz S."/>
            <person name="Leveau J.H.J."/>
            <person name="Kumar R."/>
            <person name="Rey M.W."/>
            <person name="Pham J."/>
        </authorList>
    </citation>
    <scope>NUCLEOTIDE SEQUENCE [LARGE SCALE GENOMIC DNA]</scope>
    <source>
        <strain evidence="2 3">H4R21</strain>
    </source>
</reference>
<keyword evidence="1" id="KW-0472">Membrane</keyword>
<evidence type="ECO:0000256" key="1">
    <source>
        <dbReference type="SAM" id="Phobius"/>
    </source>
</evidence>
<keyword evidence="1" id="KW-0812">Transmembrane</keyword>
<feature type="transmembrane region" description="Helical" evidence="1">
    <location>
        <begin position="23"/>
        <end position="41"/>
    </location>
</feature>
<protein>
    <submittedName>
        <fullName evidence="2">Uncharacterized protein</fullName>
    </submittedName>
</protein>
<organism evidence="2 3">
    <name type="scientific">Collimonas rhizosphaerae</name>
    <dbReference type="NCBI Taxonomy" id="3126357"/>
    <lineage>
        <taxon>Bacteria</taxon>
        <taxon>Pseudomonadati</taxon>
        <taxon>Pseudomonadota</taxon>
        <taxon>Betaproteobacteria</taxon>
        <taxon>Burkholderiales</taxon>
        <taxon>Oxalobacteraceae</taxon>
        <taxon>Collimonas</taxon>
    </lineage>
</organism>
<keyword evidence="1" id="KW-1133">Transmembrane helix</keyword>
<dbReference type="InterPro" id="IPR010985">
    <property type="entry name" value="Ribbon_hlx_hlx"/>
</dbReference>
<sequence length="151" mass="17565">MKEFRQLIRRRFLYDEVGRESKILRLIAIIWLGVLLISLWSGTDLWRGTWRRSSEFQIFVLGTLTCIVIYWLCFAKDELVLVGDVQVTASISEKHHKKLRRLARQQDTTIGDIIEQLMDAIVNARSQTLRSSSDAQRISSQQRAISEVETE</sequence>
<dbReference type="RefSeq" id="WP_092400972.1">
    <property type="nucleotide sequence ID" value="NZ_JBANDC010000012.1"/>
</dbReference>
<dbReference type="Proteomes" id="UP001495910">
    <property type="component" value="Unassembled WGS sequence"/>
</dbReference>
<evidence type="ECO:0000313" key="3">
    <source>
        <dbReference type="Proteomes" id="UP001495910"/>
    </source>
</evidence>
<dbReference type="SUPFAM" id="SSF47598">
    <property type="entry name" value="Ribbon-helix-helix"/>
    <property type="match status" value="1"/>
</dbReference>
<proteinExistence type="predicted"/>
<gene>
    <name evidence="2" type="ORF">V8G57_17340</name>
</gene>
<name>A0ABU9PYR3_9BURK</name>
<evidence type="ECO:0000313" key="2">
    <source>
        <dbReference type="EMBL" id="MEM4989156.1"/>
    </source>
</evidence>
<keyword evidence="3" id="KW-1185">Reference proteome</keyword>
<feature type="transmembrane region" description="Helical" evidence="1">
    <location>
        <begin position="56"/>
        <end position="74"/>
    </location>
</feature>
<dbReference type="EMBL" id="JBANDC010000012">
    <property type="protein sequence ID" value="MEM4989156.1"/>
    <property type="molecule type" value="Genomic_DNA"/>
</dbReference>
<comment type="caution">
    <text evidence="2">The sequence shown here is derived from an EMBL/GenBank/DDBJ whole genome shotgun (WGS) entry which is preliminary data.</text>
</comment>